<dbReference type="InterPro" id="IPR005149">
    <property type="entry name" value="Tscrpt_reg_PadR_N"/>
</dbReference>
<feature type="domain" description="Transcription regulator PadR N-terminal" evidence="1">
    <location>
        <begin position="6"/>
        <end position="76"/>
    </location>
</feature>
<organism evidence="3 4">
    <name type="scientific">Paenibacillus aurantiacus</name>
    <dbReference type="NCBI Taxonomy" id="1936118"/>
    <lineage>
        <taxon>Bacteria</taxon>
        <taxon>Bacillati</taxon>
        <taxon>Bacillota</taxon>
        <taxon>Bacilli</taxon>
        <taxon>Bacillales</taxon>
        <taxon>Paenibacillaceae</taxon>
        <taxon>Paenibacillus</taxon>
    </lineage>
</organism>
<dbReference type="Proteomes" id="UP001589747">
    <property type="component" value="Unassembled WGS sequence"/>
</dbReference>
<dbReference type="Gene3D" id="1.10.10.10">
    <property type="entry name" value="Winged helix-like DNA-binding domain superfamily/Winged helix DNA-binding domain"/>
    <property type="match status" value="1"/>
</dbReference>
<dbReference type="Pfam" id="PF10400">
    <property type="entry name" value="Vir_act_alpha_C"/>
    <property type="match status" value="1"/>
</dbReference>
<evidence type="ECO:0000313" key="4">
    <source>
        <dbReference type="Proteomes" id="UP001589747"/>
    </source>
</evidence>
<name>A0ABV5KIN8_9BACL</name>
<dbReference type="RefSeq" id="WP_377490226.1">
    <property type="nucleotide sequence ID" value="NZ_JBHMDO010000008.1"/>
</dbReference>
<keyword evidence="4" id="KW-1185">Reference proteome</keyword>
<gene>
    <name evidence="3" type="ORF">ACFFSY_04010</name>
</gene>
<dbReference type="SUPFAM" id="SSF46785">
    <property type="entry name" value="Winged helix' DNA-binding domain"/>
    <property type="match status" value="1"/>
</dbReference>
<dbReference type="PANTHER" id="PTHR43252:SF6">
    <property type="entry name" value="NEGATIVE TRANSCRIPTION REGULATOR PADR"/>
    <property type="match status" value="1"/>
</dbReference>
<dbReference type="InterPro" id="IPR036390">
    <property type="entry name" value="WH_DNA-bd_sf"/>
</dbReference>
<dbReference type="EMBL" id="JBHMDO010000008">
    <property type="protein sequence ID" value="MFB9325086.1"/>
    <property type="molecule type" value="Genomic_DNA"/>
</dbReference>
<accession>A0ABV5KIN8</accession>
<sequence length="181" mass="20941">MLEYAILGLLMEGNMSGYDIKKTMDSSIGLFYRASYGSLYPALKRLTERELLAVEELADSKNKKLYSLLPEGKAAFIAWLAKPLQLSRSELLIKIFFYDYLNEETRLARLAEYEQKLEQERGRLAAVEGIISKELAALPNPGDYYYRVSVLSYGVDYFEMEQQWIRSIKERMNRHDNPTNG</sequence>
<evidence type="ECO:0000313" key="3">
    <source>
        <dbReference type="EMBL" id="MFB9325086.1"/>
    </source>
</evidence>
<dbReference type="Pfam" id="PF03551">
    <property type="entry name" value="PadR"/>
    <property type="match status" value="1"/>
</dbReference>
<dbReference type="Gene3D" id="6.10.140.190">
    <property type="match status" value="1"/>
</dbReference>
<dbReference type="InterPro" id="IPR036388">
    <property type="entry name" value="WH-like_DNA-bd_sf"/>
</dbReference>
<reference evidence="3 4" key="1">
    <citation type="submission" date="2024-09" db="EMBL/GenBank/DDBJ databases">
        <authorList>
            <person name="Sun Q."/>
            <person name="Mori K."/>
        </authorList>
    </citation>
    <scope>NUCLEOTIDE SEQUENCE [LARGE SCALE GENOMIC DNA]</scope>
    <source>
        <strain evidence="3 4">TISTR 2452</strain>
    </source>
</reference>
<feature type="domain" description="Transcription regulator PadR C-terminal" evidence="2">
    <location>
        <begin position="88"/>
        <end position="171"/>
    </location>
</feature>
<proteinExistence type="predicted"/>
<evidence type="ECO:0000259" key="2">
    <source>
        <dbReference type="Pfam" id="PF10400"/>
    </source>
</evidence>
<dbReference type="InterPro" id="IPR018309">
    <property type="entry name" value="Tscrpt_reg_PadR_C"/>
</dbReference>
<protein>
    <submittedName>
        <fullName evidence="3">PadR family transcriptional regulator</fullName>
    </submittedName>
</protein>
<comment type="caution">
    <text evidence="3">The sequence shown here is derived from an EMBL/GenBank/DDBJ whole genome shotgun (WGS) entry which is preliminary data.</text>
</comment>
<evidence type="ECO:0000259" key="1">
    <source>
        <dbReference type="Pfam" id="PF03551"/>
    </source>
</evidence>
<dbReference type="PANTHER" id="PTHR43252">
    <property type="entry name" value="TRANSCRIPTIONAL REGULATOR YQJI"/>
    <property type="match status" value="1"/>
</dbReference>